<feature type="domain" description="Gfo/Idh/MocA-like oxidoreductase N-terminal" evidence="3">
    <location>
        <begin position="5"/>
        <end position="156"/>
    </location>
</feature>
<keyword evidence="6" id="KW-1185">Reference proteome</keyword>
<dbReference type="GO" id="GO:0000166">
    <property type="term" value="F:nucleotide binding"/>
    <property type="evidence" value="ECO:0007669"/>
    <property type="project" value="InterPro"/>
</dbReference>
<reference evidence="5 6" key="1">
    <citation type="journal article" date="2011" name="J. Bacteriol.">
        <title>Genome sequence of Chthoniobacter flavus Ellin428, an aerobic heterotrophic soil bacterium.</title>
        <authorList>
            <person name="Kant R."/>
            <person name="van Passel M.W."/>
            <person name="Palva A."/>
            <person name="Lucas S."/>
            <person name="Lapidus A."/>
            <person name="Glavina Del Rio T."/>
            <person name="Dalin E."/>
            <person name="Tice H."/>
            <person name="Bruce D."/>
            <person name="Goodwin L."/>
            <person name="Pitluck S."/>
            <person name="Larimer F.W."/>
            <person name="Land M.L."/>
            <person name="Hauser L."/>
            <person name="Sangwan P."/>
            <person name="de Vos W.M."/>
            <person name="Janssen P.H."/>
            <person name="Smidt H."/>
        </authorList>
    </citation>
    <scope>NUCLEOTIDE SEQUENCE [LARGE SCALE GENOMIC DNA]</scope>
    <source>
        <strain evidence="5 6">Ellin428</strain>
    </source>
</reference>
<protein>
    <submittedName>
        <fullName evidence="5">Oxidoreductase domain protein</fullName>
    </submittedName>
</protein>
<evidence type="ECO:0000313" key="6">
    <source>
        <dbReference type="Proteomes" id="UP000005824"/>
    </source>
</evidence>
<organism evidence="5 6">
    <name type="scientific">Chthoniobacter flavus Ellin428</name>
    <dbReference type="NCBI Taxonomy" id="497964"/>
    <lineage>
        <taxon>Bacteria</taxon>
        <taxon>Pseudomonadati</taxon>
        <taxon>Verrucomicrobiota</taxon>
        <taxon>Spartobacteria</taxon>
        <taxon>Chthoniobacterales</taxon>
        <taxon>Chthoniobacteraceae</taxon>
        <taxon>Chthoniobacter</taxon>
    </lineage>
</organism>
<name>B4D5J0_9BACT</name>
<feature type="domain" description="GFO/IDH/MocA-like oxidoreductase" evidence="4">
    <location>
        <begin position="174"/>
        <end position="289"/>
    </location>
</feature>
<dbReference type="STRING" id="497964.CfE428DRAFT_4179"/>
<dbReference type="InterPro" id="IPR055170">
    <property type="entry name" value="GFO_IDH_MocA-like_dom"/>
</dbReference>
<dbReference type="Pfam" id="PF01408">
    <property type="entry name" value="GFO_IDH_MocA"/>
    <property type="match status" value="1"/>
</dbReference>
<dbReference type="RefSeq" id="WP_006981503.1">
    <property type="nucleotide sequence ID" value="NZ_ABVL01000013.1"/>
</dbReference>
<accession>B4D5J0</accession>
<dbReference type="PANTHER" id="PTHR43818">
    <property type="entry name" value="BCDNA.GH03377"/>
    <property type="match status" value="1"/>
</dbReference>
<dbReference type="AlphaFoldDB" id="B4D5J0"/>
<dbReference type="GO" id="GO:0016491">
    <property type="term" value="F:oxidoreductase activity"/>
    <property type="evidence" value="ECO:0007669"/>
    <property type="project" value="UniProtKB-KW"/>
</dbReference>
<dbReference type="InterPro" id="IPR050463">
    <property type="entry name" value="Gfo/Idh/MocA_oxidrdct_glycsds"/>
</dbReference>
<comment type="caution">
    <text evidence="5">The sequence shown here is derived from an EMBL/GenBank/DDBJ whole genome shotgun (WGS) entry which is preliminary data.</text>
</comment>
<dbReference type="Pfam" id="PF22725">
    <property type="entry name" value="GFO_IDH_MocA_C3"/>
    <property type="match status" value="1"/>
</dbReference>
<proteinExistence type="predicted"/>
<dbReference type="InterPro" id="IPR000683">
    <property type="entry name" value="Gfo/Idh/MocA-like_OxRdtase_N"/>
</dbReference>
<gene>
    <name evidence="5" type="ORF">CfE428DRAFT_4179</name>
</gene>
<sequence>MAKTIKIALVGAGMFGGDVHLRAYSDLQRFGIAGQLARVGLDKWTRDFAEIRFELVAVATRSQASAQRAQAHFREITGHEPRAFFGDAPWDDILREIPDLDILAVATPDNLHTQPILAALAKGVHVITEKPMCLTINEADEIIEAAQTKGLVVSVDMHKRYDPDHLRVRDDVQKRIGAPLYGTAYLEEPLEVATGTFKWVESSDPFSYVGAHWTDLIYSYYRSKPVSLTAVGQKKRLIRDGILAYDSVQVRVDFENGLSMNFHNNWITPPEFEGPVNQGHEIVGADGKVESDQQYRGFRWWSKGDKSRTANNHFTREVARPDGTSAYVGYGVDSLTVGLAAICRIKFHGETRDAVASLYPTAEESRITVALINAAAQVRDLNFEYLQKGKGATVTAALRPGWNLRGRSKPRGGRRSRGVPADLRPADLG</sequence>
<feature type="region of interest" description="Disordered" evidence="2">
    <location>
        <begin position="403"/>
        <end position="429"/>
    </location>
</feature>
<evidence type="ECO:0000259" key="4">
    <source>
        <dbReference type="Pfam" id="PF22725"/>
    </source>
</evidence>
<evidence type="ECO:0000256" key="1">
    <source>
        <dbReference type="ARBA" id="ARBA00023002"/>
    </source>
</evidence>
<dbReference type="SUPFAM" id="SSF51735">
    <property type="entry name" value="NAD(P)-binding Rossmann-fold domains"/>
    <property type="match status" value="1"/>
</dbReference>
<dbReference type="SUPFAM" id="SSF55347">
    <property type="entry name" value="Glyceraldehyde-3-phosphate dehydrogenase-like, C-terminal domain"/>
    <property type="match status" value="1"/>
</dbReference>
<dbReference type="InParanoid" id="B4D5J0"/>
<dbReference type="Gene3D" id="3.30.360.10">
    <property type="entry name" value="Dihydrodipicolinate Reductase, domain 2"/>
    <property type="match status" value="1"/>
</dbReference>
<evidence type="ECO:0000313" key="5">
    <source>
        <dbReference type="EMBL" id="EDY18395.1"/>
    </source>
</evidence>
<dbReference type="InterPro" id="IPR036291">
    <property type="entry name" value="NAD(P)-bd_dom_sf"/>
</dbReference>
<dbReference type="eggNOG" id="COG0673">
    <property type="taxonomic scope" value="Bacteria"/>
</dbReference>
<evidence type="ECO:0000259" key="3">
    <source>
        <dbReference type="Pfam" id="PF01408"/>
    </source>
</evidence>
<dbReference type="Gene3D" id="3.40.50.720">
    <property type="entry name" value="NAD(P)-binding Rossmann-like Domain"/>
    <property type="match status" value="1"/>
</dbReference>
<keyword evidence="1" id="KW-0560">Oxidoreductase</keyword>
<feature type="compositionally biased region" description="Basic residues" evidence="2">
    <location>
        <begin position="406"/>
        <end position="417"/>
    </location>
</feature>
<evidence type="ECO:0000256" key="2">
    <source>
        <dbReference type="SAM" id="MobiDB-lite"/>
    </source>
</evidence>
<dbReference type="Proteomes" id="UP000005824">
    <property type="component" value="Unassembled WGS sequence"/>
</dbReference>
<dbReference type="EMBL" id="ABVL01000013">
    <property type="protein sequence ID" value="EDY18395.1"/>
    <property type="molecule type" value="Genomic_DNA"/>
</dbReference>
<dbReference type="PANTHER" id="PTHR43818:SF11">
    <property type="entry name" value="BCDNA.GH03377"/>
    <property type="match status" value="1"/>
</dbReference>